<dbReference type="Proteomes" id="UP000285060">
    <property type="component" value="Unassembled WGS sequence"/>
</dbReference>
<keyword evidence="6 10" id="KW-0175">Coiled coil</keyword>
<organism evidence="13 14">
    <name type="scientific">Aphanomyces invadans</name>
    <dbReference type="NCBI Taxonomy" id="157072"/>
    <lineage>
        <taxon>Eukaryota</taxon>
        <taxon>Sar</taxon>
        <taxon>Stramenopiles</taxon>
        <taxon>Oomycota</taxon>
        <taxon>Saprolegniomycetes</taxon>
        <taxon>Saprolegniales</taxon>
        <taxon>Verrucalvaceae</taxon>
        <taxon>Aphanomyces</taxon>
    </lineage>
</organism>
<feature type="compositionally biased region" description="Basic and acidic residues" evidence="11">
    <location>
        <begin position="300"/>
        <end position="313"/>
    </location>
</feature>
<evidence type="ECO:0000256" key="8">
    <source>
        <dbReference type="ARBA" id="ARBA00023273"/>
    </source>
</evidence>
<dbReference type="AlphaFoldDB" id="A0A3R6VM66"/>
<evidence type="ECO:0000256" key="6">
    <source>
        <dbReference type="ARBA" id="ARBA00023054"/>
    </source>
</evidence>
<evidence type="ECO:0000256" key="11">
    <source>
        <dbReference type="SAM" id="MobiDB-lite"/>
    </source>
</evidence>
<feature type="region of interest" description="Disordered" evidence="11">
    <location>
        <begin position="298"/>
        <end position="319"/>
    </location>
</feature>
<evidence type="ECO:0000259" key="12">
    <source>
        <dbReference type="Pfam" id="PF11527"/>
    </source>
</evidence>
<keyword evidence="8" id="KW-0966">Cell projection</keyword>
<sequence>MAELAQVDSEWVFDFVMNLFQSPAWEVPIMSFIDENCASFDTDDENKFIYSDLHGQFRDTVDGVLTANLAEIGITPSDFADICARCRHSTEISMAVINQILAIDDFLTFKKLMVKRNLELELEVITAVRDERQNAAAKSALEAEAKLAEEEAKAAEDAARQEFVAEEDFSFVEDYWMEMDILYKQEEMEQAELEAAIALSIAVEEERRVRLASVQLKAAEDKAGHGKTGLVDLEAAEQAVRRGKAQAEEVVKRHKEVLENKKEKHKEFQEQAEISDFEIRKRAAYLKAQRDRILEKKKKERDSKLESYQKELKASAPEPELIEAADDKLNQATQPVRGCVISFSDDRREQLTDLDEKMKRVEELRRINQQKEDATMKELEKLHMKKLKQSAA</sequence>
<dbReference type="EMBL" id="QUSY01000357">
    <property type="protein sequence ID" value="RHY30088.1"/>
    <property type="molecule type" value="Genomic_DNA"/>
</dbReference>
<dbReference type="InterPro" id="IPR023379">
    <property type="entry name" value="BART_dom"/>
</dbReference>
<evidence type="ECO:0000256" key="9">
    <source>
        <dbReference type="ARBA" id="ARBA00031593"/>
    </source>
</evidence>
<name>A0A3R6VM66_9STRA</name>
<dbReference type="GO" id="GO:0005930">
    <property type="term" value="C:axoneme"/>
    <property type="evidence" value="ECO:0007669"/>
    <property type="project" value="TreeGrafter"/>
</dbReference>
<accession>A0A3R6VM66</accession>
<reference evidence="13 14" key="1">
    <citation type="submission" date="2018-08" db="EMBL/GenBank/DDBJ databases">
        <title>Aphanomyces genome sequencing and annotation.</title>
        <authorList>
            <person name="Minardi D."/>
            <person name="Oidtmann B."/>
            <person name="Van Der Giezen M."/>
            <person name="Studholme D.J."/>
        </authorList>
    </citation>
    <scope>NUCLEOTIDE SEQUENCE [LARGE SCALE GENOMIC DNA]</scope>
    <source>
        <strain evidence="13 14">NJM0002</strain>
    </source>
</reference>
<evidence type="ECO:0000256" key="3">
    <source>
        <dbReference type="ARBA" id="ARBA00007460"/>
    </source>
</evidence>
<dbReference type="PANTHER" id="PTHR21532">
    <property type="entry name" value="PHOSPHODIESTERASE HL"/>
    <property type="match status" value="1"/>
</dbReference>
<dbReference type="Pfam" id="PF11527">
    <property type="entry name" value="ARL2_Bind_BART"/>
    <property type="match status" value="1"/>
</dbReference>
<feature type="coiled-coil region" evidence="10">
    <location>
        <begin position="344"/>
        <end position="374"/>
    </location>
</feature>
<feature type="domain" description="BART" evidence="12">
    <location>
        <begin position="9"/>
        <end position="121"/>
    </location>
</feature>
<comment type="similarity">
    <text evidence="3">Belongs to the CFAP36 family.</text>
</comment>
<dbReference type="PANTHER" id="PTHR21532:SF0">
    <property type="entry name" value="CILIA- AND FLAGELLA-ASSOCIATED PROTEIN 36"/>
    <property type="match status" value="1"/>
</dbReference>
<comment type="caution">
    <text evidence="13">The sequence shown here is derived from an EMBL/GenBank/DDBJ whole genome shotgun (WGS) entry which is preliminary data.</text>
</comment>
<comment type="subcellular location">
    <subcellularLocation>
        <location evidence="1">Cell projection</location>
        <location evidence="1">Cilium</location>
    </subcellularLocation>
    <subcellularLocation>
        <location evidence="2">Cytoplasm</location>
    </subcellularLocation>
</comment>
<dbReference type="InterPro" id="IPR038888">
    <property type="entry name" value="CFAP36"/>
</dbReference>
<evidence type="ECO:0000256" key="2">
    <source>
        <dbReference type="ARBA" id="ARBA00004496"/>
    </source>
</evidence>
<dbReference type="Gene3D" id="1.20.1520.10">
    <property type="entry name" value="ADP-ribosylation factor-like 2-binding protein, domain"/>
    <property type="match status" value="1"/>
</dbReference>
<evidence type="ECO:0000313" key="14">
    <source>
        <dbReference type="Proteomes" id="UP000285060"/>
    </source>
</evidence>
<evidence type="ECO:0000313" key="13">
    <source>
        <dbReference type="EMBL" id="RHY30088.1"/>
    </source>
</evidence>
<evidence type="ECO:0000256" key="1">
    <source>
        <dbReference type="ARBA" id="ARBA00004138"/>
    </source>
</evidence>
<evidence type="ECO:0000256" key="5">
    <source>
        <dbReference type="ARBA" id="ARBA00022490"/>
    </source>
</evidence>
<dbReference type="InterPro" id="IPR042541">
    <property type="entry name" value="BART_sf"/>
</dbReference>
<dbReference type="GO" id="GO:0097546">
    <property type="term" value="C:ciliary base"/>
    <property type="evidence" value="ECO:0007669"/>
    <property type="project" value="TreeGrafter"/>
</dbReference>
<proteinExistence type="inferred from homology"/>
<feature type="coiled-coil region" evidence="10">
    <location>
        <begin position="202"/>
        <end position="271"/>
    </location>
</feature>
<evidence type="ECO:0000256" key="4">
    <source>
        <dbReference type="ARBA" id="ARBA00021815"/>
    </source>
</evidence>
<keyword evidence="5" id="KW-0963">Cytoplasm</keyword>
<gene>
    <name evidence="13" type="ORF">DYB32_004633</name>
</gene>
<protein>
    <recommendedName>
        <fullName evidence="4">Cilia- and flagella-associated protein 36</fullName>
    </recommendedName>
    <alternativeName>
        <fullName evidence="9">Coiled-coil domain-containing protein 104</fullName>
    </alternativeName>
</protein>
<keyword evidence="14" id="KW-1185">Reference proteome</keyword>
<dbReference type="VEuPathDB" id="FungiDB:H310_07926"/>
<evidence type="ECO:0000256" key="7">
    <source>
        <dbReference type="ARBA" id="ARBA00023069"/>
    </source>
</evidence>
<evidence type="ECO:0000256" key="10">
    <source>
        <dbReference type="SAM" id="Coils"/>
    </source>
</evidence>
<keyword evidence="7" id="KW-0969">Cilium</keyword>